<dbReference type="AlphaFoldDB" id="A0A9P6JMH5"/>
<gene>
    <name evidence="1" type="ORF">CPB83DRAFT_837638</name>
</gene>
<evidence type="ECO:0000313" key="1">
    <source>
        <dbReference type="EMBL" id="KAF9526126.1"/>
    </source>
</evidence>
<organism evidence="1 2">
    <name type="scientific">Crepidotus variabilis</name>
    <dbReference type="NCBI Taxonomy" id="179855"/>
    <lineage>
        <taxon>Eukaryota</taxon>
        <taxon>Fungi</taxon>
        <taxon>Dikarya</taxon>
        <taxon>Basidiomycota</taxon>
        <taxon>Agaricomycotina</taxon>
        <taxon>Agaricomycetes</taxon>
        <taxon>Agaricomycetidae</taxon>
        <taxon>Agaricales</taxon>
        <taxon>Agaricineae</taxon>
        <taxon>Crepidotaceae</taxon>
        <taxon>Crepidotus</taxon>
    </lineage>
</organism>
<reference evidence="1" key="1">
    <citation type="submission" date="2020-11" db="EMBL/GenBank/DDBJ databases">
        <authorList>
            <consortium name="DOE Joint Genome Institute"/>
            <person name="Ahrendt S."/>
            <person name="Riley R."/>
            <person name="Andreopoulos W."/>
            <person name="Labutti K."/>
            <person name="Pangilinan J."/>
            <person name="Ruiz-Duenas F.J."/>
            <person name="Barrasa J.M."/>
            <person name="Sanchez-Garcia M."/>
            <person name="Camarero S."/>
            <person name="Miyauchi S."/>
            <person name="Serrano A."/>
            <person name="Linde D."/>
            <person name="Babiker R."/>
            <person name="Drula E."/>
            <person name="Ayuso-Fernandez I."/>
            <person name="Pacheco R."/>
            <person name="Padilla G."/>
            <person name="Ferreira P."/>
            <person name="Barriuso J."/>
            <person name="Kellner H."/>
            <person name="Castanera R."/>
            <person name="Alfaro M."/>
            <person name="Ramirez L."/>
            <person name="Pisabarro A.G."/>
            <person name="Kuo A."/>
            <person name="Tritt A."/>
            <person name="Lipzen A."/>
            <person name="He G."/>
            <person name="Yan M."/>
            <person name="Ng V."/>
            <person name="Cullen D."/>
            <person name="Martin F."/>
            <person name="Rosso M.-N."/>
            <person name="Henrissat B."/>
            <person name="Hibbett D."/>
            <person name="Martinez A.T."/>
            <person name="Grigoriev I.V."/>
        </authorList>
    </citation>
    <scope>NUCLEOTIDE SEQUENCE</scope>
    <source>
        <strain evidence="1">CBS 506.95</strain>
    </source>
</reference>
<comment type="caution">
    <text evidence="1">The sequence shown here is derived from an EMBL/GenBank/DDBJ whole genome shotgun (WGS) entry which is preliminary data.</text>
</comment>
<dbReference type="Proteomes" id="UP000807306">
    <property type="component" value="Unassembled WGS sequence"/>
</dbReference>
<evidence type="ECO:0000313" key="2">
    <source>
        <dbReference type="Proteomes" id="UP000807306"/>
    </source>
</evidence>
<accession>A0A9P6JMH5</accession>
<keyword evidence="2" id="KW-1185">Reference proteome</keyword>
<dbReference type="EMBL" id="MU157875">
    <property type="protein sequence ID" value="KAF9526126.1"/>
    <property type="molecule type" value="Genomic_DNA"/>
</dbReference>
<protein>
    <submittedName>
        <fullName evidence="1">Uncharacterized protein</fullName>
    </submittedName>
</protein>
<name>A0A9P6JMH5_9AGAR</name>
<sequence length="119" mass="13504">MNIEWDTATAELMRAHAFELLVEAEIWEWEKTTGNLEDESQSENRKYKAITAKFLSTLIDESCKIEGSIFQKFWGTLCTCHPKLPERVRILNTLNDGLSHSELENKLLTAAVAVCGSPF</sequence>
<proteinExistence type="predicted"/>